<sequence length="662" mass="76241">MENVMSLQLRNHNIPFKYNFFSKTLTTKPITYSLHNSTKHTTFLVETYHQHQALKSLIQRLNNKRSCPSKILQHDGDWTNPYFWAVIRFLQTSSRSTLIPQVFDMWKNVEKSRINESNYEKIIGLLCEEGLTEEAVCALEEMKHNGLKPSLKIYNSIIHGYSRSSKFEDALFFLHEMKGIGLKPKTNTYDGLIQSYGKYKMYSKIDMCLKEMKSDGCSPDQVTYNLLIREFARGGLLKRMEGAYKSLRSKRMHLDSSTLVAVLEAYINIGTLKDMEKVYKSLLKSNAFLKEDLIRKLAEVYIKNHMFSRLDDLGDDLASRTGRTDLVWCLRILSHACLLSRRGMELVVQEMEDAKVPWNVSTANIILVTDLKMKDFMHLKFLFSELPKLGVKPDIVTFGILFDARRFGFDETGILVMWRRIGLLDESVKIDTDPLVLTAYGKGSFLKNFEEVYASLNPNAREKKWTYQKPKLKVSFLHCDARVQTFSACPKLKFDCSPLSVTMTHLSGAIHVASLGLSKFHSFSQGKCQRAFEDLKRAVTEEPVLRLPDYTVPFEVHTEASDYAIGRVLVQEGHPVAYESRKLNETERRGPRERDNSRGALPEDLIVQLAKASWELELERKKELADETVRRDEMIKSASRLATCIKNAVEWKKEQELFLRIA</sequence>
<name>A0ACC1B322_9ROSI</name>
<organism evidence="1 2">
    <name type="scientific">Pistacia atlantica</name>
    <dbReference type="NCBI Taxonomy" id="434234"/>
    <lineage>
        <taxon>Eukaryota</taxon>
        <taxon>Viridiplantae</taxon>
        <taxon>Streptophyta</taxon>
        <taxon>Embryophyta</taxon>
        <taxon>Tracheophyta</taxon>
        <taxon>Spermatophyta</taxon>
        <taxon>Magnoliopsida</taxon>
        <taxon>eudicotyledons</taxon>
        <taxon>Gunneridae</taxon>
        <taxon>Pentapetalae</taxon>
        <taxon>rosids</taxon>
        <taxon>malvids</taxon>
        <taxon>Sapindales</taxon>
        <taxon>Anacardiaceae</taxon>
        <taxon>Pistacia</taxon>
    </lineage>
</organism>
<gene>
    <name evidence="1" type="ORF">Patl1_26176</name>
</gene>
<evidence type="ECO:0000313" key="2">
    <source>
        <dbReference type="Proteomes" id="UP001164250"/>
    </source>
</evidence>
<protein>
    <submittedName>
        <fullName evidence="1">Uncharacterized protein</fullName>
    </submittedName>
</protein>
<reference evidence="2" key="1">
    <citation type="journal article" date="2023" name="G3 (Bethesda)">
        <title>Genome assembly and association tests identify interacting loci associated with vigor, precocity, and sex in interspecific pistachio rootstocks.</title>
        <authorList>
            <person name="Palmer W."/>
            <person name="Jacygrad E."/>
            <person name="Sagayaradj S."/>
            <person name="Cavanaugh K."/>
            <person name="Han R."/>
            <person name="Bertier L."/>
            <person name="Beede B."/>
            <person name="Kafkas S."/>
            <person name="Golino D."/>
            <person name="Preece J."/>
            <person name="Michelmore R."/>
        </authorList>
    </citation>
    <scope>NUCLEOTIDE SEQUENCE [LARGE SCALE GENOMIC DNA]</scope>
</reference>
<dbReference type="EMBL" id="CM047903">
    <property type="protein sequence ID" value="KAJ0093260.1"/>
    <property type="molecule type" value="Genomic_DNA"/>
</dbReference>
<accession>A0ACC1B322</accession>
<comment type="caution">
    <text evidence="1">The sequence shown here is derived from an EMBL/GenBank/DDBJ whole genome shotgun (WGS) entry which is preliminary data.</text>
</comment>
<keyword evidence="2" id="KW-1185">Reference proteome</keyword>
<evidence type="ECO:0000313" key="1">
    <source>
        <dbReference type="EMBL" id="KAJ0093260.1"/>
    </source>
</evidence>
<proteinExistence type="predicted"/>
<dbReference type="Proteomes" id="UP001164250">
    <property type="component" value="Chromosome 7"/>
</dbReference>